<evidence type="ECO:0000256" key="1">
    <source>
        <dbReference type="ARBA" id="ARBA00008857"/>
    </source>
</evidence>
<dbReference type="Gene3D" id="1.10.443.10">
    <property type="entry name" value="Intergrase catalytic core"/>
    <property type="match status" value="1"/>
</dbReference>
<dbReference type="InterPro" id="IPR002104">
    <property type="entry name" value="Integrase_catalytic"/>
</dbReference>
<dbReference type="InterPro" id="IPR050090">
    <property type="entry name" value="Tyrosine_recombinase_XerCD"/>
</dbReference>
<reference evidence="7 8" key="1">
    <citation type="submission" date="2018-08" db="EMBL/GenBank/DDBJ databases">
        <title>A genome reference for cultivated species of the human gut microbiota.</title>
        <authorList>
            <person name="Zou Y."/>
            <person name="Xue W."/>
            <person name="Luo G."/>
        </authorList>
    </citation>
    <scope>NUCLEOTIDE SEQUENCE [LARGE SCALE GENOMIC DNA]</scope>
    <source>
        <strain evidence="7 8">AM22-9LB</strain>
    </source>
</reference>
<name>A0A414SK46_9FIRM</name>
<sequence length="348" mass="41172">MIKIAGRKIQHNDITSPEKLKLVNPENIELGKDFLDYLVSIDRSKNTIEAYGYDLNIFWVYLLEHCNNKFFVDLSKREISKYQSFCLTEWKWSPARMRRVKSTLSSLSNYVENMLDDEYEGYRPIIRKIENPQNEKVFTKTVFEEEQLQELLDYLVEKKKYDKACMLSMAMNNGRRKSELPRMKVSYFDDENIIYGSLYKTPELIMTKGRGSRGKALTVYTLAKPFKPYLDLWMNYRKEHNIESEWLFPKKVSGKYIDEQMSPETLDSWANSFSKILGVPFYWHSLRHYFTTSCAKQNLPDNVIQSLIGWSDISMVQVYKDLSDEEEFEKYFNEDGIKQVDQKGLSDL</sequence>
<dbReference type="InterPro" id="IPR010998">
    <property type="entry name" value="Integrase_recombinase_N"/>
</dbReference>
<evidence type="ECO:0000259" key="6">
    <source>
        <dbReference type="PROSITE" id="PS51900"/>
    </source>
</evidence>
<dbReference type="InterPro" id="IPR044068">
    <property type="entry name" value="CB"/>
</dbReference>
<dbReference type="Gene3D" id="1.10.150.130">
    <property type="match status" value="1"/>
</dbReference>
<organism evidence="7 8">
    <name type="scientific">Blautia obeum</name>
    <dbReference type="NCBI Taxonomy" id="40520"/>
    <lineage>
        <taxon>Bacteria</taxon>
        <taxon>Bacillati</taxon>
        <taxon>Bacillota</taxon>
        <taxon>Clostridia</taxon>
        <taxon>Lachnospirales</taxon>
        <taxon>Lachnospiraceae</taxon>
        <taxon>Blautia</taxon>
    </lineage>
</organism>
<evidence type="ECO:0000256" key="4">
    <source>
        <dbReference type="PROSITE-ProRule" id="PRU01248"/>
    </source>
</evidence>
<dbReference type="PROSITE" id="PS51898">
    <property type="entry name" value="TYR_RECOMBINASE"/>
    <property type="match status" value="1"/>
</dbReference>
<keyword evidence="2 4" id="KW-0238">DNA-binding</keyword>
<dbReference type="InterPro" id="IPR013762">
    <property type="entry name" value="Integrase-like_cat_sf"/>
</dbReference>
<feature type="domain" description="Core-binding (CB)" evidence="6">
    <location>
        <begin position="25"/>
        <end position="112"/>
    </location>
</feature>
<dbReference type="PROSITE" id="PS51900">
    <property type="entry name" value="CB"/>
    <property type="match status" value="1"/>
</dbReference>
<dbReference type="EMBL" id="QRHZ01000001">
    <property type="protein sequence ID" value="RHG19941.1"/>
    <property type="molecule type" value="Genomic_DNA"/>
</dbReference>
<dbReference type="PANTHER" id="PTHR30349">
    <property type="entry name" value="PHAGE INTEGRASE-RELATED"/>
    <property type="match status" value="1"/>
</dbReference>
<accession>A0A414SK46</accession>
<keyword evidence="3" id="KW-0233">DNA recombination</keyword>
<protein>
    <submittedName>
        <fullName evidence="7">Integrase</fullName>
    </submittedName>
</protein>
<dbReference type="Pfam" id="PF00589">
    <property type="entry name" value="Phage_integrase"/>
    <property type="match status" value="1"/>
</dbReference>
<comment type="similarity">
    <text evidence="1">Belongs to the 'phage' integrase family.</text>
</comment>
<evidence type="ECO:0000256" key="2">
    <source>
        <dbReference type="ARBA" id="ARBA00023125"/>
    </source>
</evidence>
<proteinExistence type="inferred from homology"/>
<evidence type="ECO:0000313" key="8">
    <source>
        <dbReference type="Proteomes" id="UP000284220"/>
    </source>
</evidence>
<dbReference type="CDD" id="cd00397">
    <property type="entry name" value="DNA_BRE_C"/>
    <property type="match status" value="1"/>
</dbReference>
<dbReference type="Proteomes" id="UP000284220">
    <property type="component" value="Unassembled WGS sequence"/>
</dbReference>
<dbReference type="SUPFAM" id="SSF56349">
    <property type="entry name" value="DNA breaking-rejoining enzymes"/>
    <property type="match status" value="1"/>
</dbReference>
<evidence type="ECO:0000313" key="7">
    <source>
        <dbReference type="EMBL" id="RHG19941.1"/>
    </source>
</evidence>
<gene>
    <name evidence="7" type="ORF">DW272_01670</name>
</gene>
<dbReference type="GO" id="GO:0015074">
    <property type="term" value="P:DNA integration"/>
    <property type="evidence" value="ECO:0007669"/>
    <property type="project" value="InterPro"/>
</dbReference>
<evidence type="ECO:0000256" key="3">
    <source>
        <dbReference type="ARBA" id="ARBA00023172"/>
    </source>
</evidence>
<dbReference type="AlphaFoldDB" id="A0A414SK46"/>
<dbReference type="InterPro" id="IPR011010">
    <property type="entry name" value="DNA_brk_join_enz"/>
</dbReference>
<dbReference type="GO" id="GO:0006310">
    <property type="term" value="P:DNA recombination"/>
    <property type="evidence" value="ECO:0007669"/>
    <property type="project" value="UniProtKB-KW"/>
</dbReference>
<evidence type="ECO:0000259" key="5">
    <source>
        <dbReference type="PROSITE" id="PS51898"/>
    </source>
</evidence>
<dbReference type="PANTHER" id="PTHR30349:SF64">
    <property type="entry name" value="PROPHAGE INTEGRASE INTD-RELATED"/>
    <property type="match status" value="1"/>
</dbReference>
<feature type="domain" description="Tyr recombinase" evidence="5">
    <location>
        <begin position="137"/>
        <end position="332"/>
    </location>
</feature>
<comment type="caution">
    <text evidence="7">The sequence shown here is derived from an EMBL/GenBank/DDBJ whole genome shotgun (WGS) entry which is preliminary data.</text>
</comment>
<dbReference type="GO" id="GO:0003677">
    <property type="term" value="F:DNA binding"/>
    <property type="evidence" value="ECO:0007669"/>
    <property type="project" value="UniProtKB-UniRule"/>
</dbReference>
<dbReference type="RefSeq" id="WP_118197263.1">
    <property type="nucleotide sequence ID" value="NZ_QRHZ01000001.1"/>
</dbReference>